<dbReference type="InterPro" id="IPR006638">
    <property type="entry name" value="Elp3/MiaA/NifB-like_rSAM"/>
</dbReference>
<keyword evidence="6" id="KW-0408">Iron</keyword>
<evidence type="ECO:0000256" key="1">
    <source>
        <dbReference type="ARBA" id="ARBA00001966"/>
    </source>
</evidence>
<dbReference type="PROSITE" id="PS51332">
    <property type="entry name" value="B12_BINDING"/>
    <property type="match status" value="1"/>
</dbReference>
<dbReference type="InterPro" id="IPR051198">
    <property type="entry name" value="BchE-like"/>
</dbReference>
<protein>
    <submittedName>
        <fullName evidence="10">Fe-S osidoreductase</fullName>
    </submittedName>
</protein>
<evidence type="ECO:0000256" key="3">
    <source>
        <dbReference type="ARBA" id="ARBA00022679"/>
    </source>
</evidence>
<gene>
    <name evidence="10" type="ORF">L323_13735</name>
</gene>
<evidence type="ECO:0000259" key="9">
    <source>
        <dbReference type="PROSITE" id="PS51918"/>
    </source>
</evidence>
<dbReference type="GO" id="GO:0051539">
    <property type="term" value="F:4 iron, 4 sulfur cluster binding"/>
    <property type="evidence" value="ECO:0007669"/>
    <property type="project" value="UniProtKB-KW"/>
</dbReference>
<keyword evidence="4" id="KW-0949">S-adenosyl-L-methionine</keyword>
<dbReference type="GO" id="GO:0031419">
    <property type="term" value="F:cobalamin binding"/>
    <property type="evidence" value="ECO:0007669"/>
    <property type="project" value="InterPro"/>
</dbReference>
<dbReference type="Gene3D" id="3.40.50.280">
    <property type="entry name" value="Cobalamin-binding domain"/>
    <property type="match status" value="1"/>
</dbReference>
<dbReference type="SFLD" id="SFLDS00029">
    <property type="entry name" value="Radical_SAM"/>
    <property type="match status" value="1"/>
</dbReference>
<dbReference type="PROSITE" id="PS51918">
    <property type="entry name" value="RADICAL_SAM"/>
    <property type="match status" value="1"/>
</dbReference>
<dbReference type="GO" id="GO:0046872">
    <property type="term" value="F:metal ion binding"/>
    <property type="evidence" value="ECO:0007669"/>
    <property type="project" value="UniProtKB-KW"/>
</dbReference>
<dbReference type="Proteomes" id="UP000016860">
    <property type="component" value="Unassembled WGS sequence"/>
</dbReference>
<dbReference type="OrthoDB" id="2990459at2"/>
<feature type="domain" description="B12-binding" evidence="8">
    <location>
        <begin position="3"/>
        <end position="144"/>
    </location>
</feature>
<evidence type="ECO:0000256" key="5">
    <source>
        <dbReference type="ARBA" id="ARBA00022723"/>
    </source>
</evidence>
<accession>U4R1M4</accession>
<dbReference type="PATRIC" id="fig|1330534.3.peg.2727"/>
<dbReference type="SFLD" id="SFLDG01082">
    <property type="entry name" value="B12-binding_domain_containing"/>
    <property type="match status" value="1"/>
</dbReference>
<dbReference type="SFLD" id="SFLDG01123">
    <property type="entry name" value="methyltransferase_(Class_B)"/>
    <property type="match status" value="1"/>
</dbReference>
<dbReference type="InterPro" id="IPR058240">
    <property type="entry name" value="rSAM_sf"/>
</dbReference>
<dbReference type="Pfam" id="PF02310">
    <property type="entry name" value="B12-binding"/>
    <property type="match status" value="1"/>
</dbReference>
<dbReference type="InterPro" id="IPR023404">
    <property type="entry name" value="rSAM_horseshoe"/>
</dbReference>
<evidence type="ECO:0000259" key="8">
    <source>
        <dbReference type="PROSITE" id="PS51332"/>
    </source>
</evidence>
<dbReference type="STRING" id="1330534.L323_13735"/>
<dbReference type="AlphaFoldDB" id="U4R1M4"/>
<organism evidence="10 11">
    <name type="scientific">Ruminiclostridium papyrosolvens C7</name>
    <dbReference type="NCBI Taxonomy" id="1330534"/>
    <lineage>
        <taxon>Bacteria</taxon>
        <taxon>Bacillati</taxon>
        <taxon>Bacillota</taxon>
        <taxon>Clostridia</taxon>
        <taxon>Eubacteriales</taxon>
        <taxon>Oscillospiraceae</taxon>
        <taxon>Ruminiclostridium</taxon>
    </lineage>
</organism>
<dbReference type="EMBL" id="ATAY01000063">
    <property type="protein sequence ID" value="EPR10575.1"/>
    <property type="molecule type" value="Genomic_DNA"/>
</dbReference>
<dbReference type="SUPFAM" id="SSF102114">
    <property type="entry name" value="Radical SAM enzymes"/>
    <property type="match status" value="1"/>
</dbReference>
<evidence type="ECO:0000313" key="11">
    <source>
        <dbReference type="Proteomes" id="UP000016860"/>
    </source>
</evidence>
<evidence type="ECO:0000256" key="4">
    <source>
        <dbReference type="ARBA" id="ARBA00022691"/>
    </source>
</evidence>
<evidence type="ECO:0000256" key="2">
    <source>
        <dbReference type="ARBA" id="ARBA00022603"/>
    </source>
</evidence>
<comment type="cofactor">
    <cofactor evidence="1">
        <name>[4Fe-4S] cluster</name>
        <dbReference type="ChEBI" id="CHEBI:49883"/>
    </cofactor>
</comment>
<evidence type="ECO:0000256" key="7">
    <source>
        <dbReference type="ARBA" id="ARBA00023014"/>
    </source>
</evidence>
<evidence type="ECO:0000313" key="10">
    <source>
        <dbReference type="EMBL" id="EPR10575.1"/>
    </source>
</evidence>
<keyword evidence="3" id="KW-0808">Transferase</keyword>
<dbReference type="PANTHER" id="PTHR43409:SF7">
    <property type="entry name" value="BLL1977 PROTEIN"/>
    <property type="match status" value="1"/>
</dbReference>
<reference evidence="10 11" key="1">
    <citation type="journal article" date="2013" name="Genome Announc.">
        <title>Draft Genome Sequence of the Cellulolytic Bacterium Clostridium papyrosolvens C7 (ATCC 700395).</title>
        <authorList>
            <person name="Zepeda V."/>
            <person name="Dassa B."/>
            <person name="Borovok I."/>
            <person name="Lamed R."/>
            <person name="Bayer E.A."/>
            <person name="Cate J.H."/>
        </authorList>
    </citation>
    <scope>NUCLEOTIDE SEQUENCE [LARGE SCALE GENOMIC DNA]</scope>
    <source>
        <strain evidence="10 11">C7</strain>
    </source>
</reference>
<dbReference type="GO" id="GO:0003824">
    <property type="term" value="F:catalytic activity"/>
    <property type="evidence" value="ECO:0007669"/>
    <property type="project" value="InterPro"/>
</dbReference>
<dbReference type="PANTHER" id="PTHR43409">
    <property type="entry name" value="ANAEROBIC MAGNESIUM-PROTOPORPHYRIN IX MONOMETHYL ESTER CYCLASE-RELATED"/>
    <property type="match status" value="1"/>
</dbReference>
<dbReference type="InterPro" id="IPR006158">
    <property type="entry name" value="Cobalamin-bd"/>
</dbReference>
<sequence length="543" mass="62443">MSKYQINVVSLLYDYEDYEAADDLVAGYIIAMLRKEGHTTSLIEISRGCEDEDLVKLMQNMPDVVVFTIPRTSNIPELVSFSRYVKSINPECKIVLAGWSHHSAPMNTELIMEQCSDIDVIIRGEGEHTATELVDLFIRNENLGSCLGITYRDNGRIIANDDRPLGSLDELPFPARDSQLLHNYSSMWVSSARGCLGNCAFCAIPATRTKNDPVWRGRSPENVVEELKYLNNTYNIKQFNFLDPTFEDPGHKGKERIRKIAELILESDLDITFLAHMRAENWSEDDCELMELLYLAGLESVLVGVEAGNNSSLQLFNKRAKVENYFSFVDLTSKFNINIDCGFIMFHPYSTFEDLAANADFLKKIGLADTLCTYSSKLYLFPNTRIYQKLQEDNMLLNQGEGIYTLYDYKFLDERVKRLSDKMLTVNAVLAEKAFFHFKGITKLVTYISRMRRKLLKSSVLGQEYLSDNLSILEEAVRDMRKDIDDLNHTWFLKCIDWVKNDGSDNEFSEILKDHLLRIEEKIYKVQKIQLKYGMSIQRSLKI</sequence>
<evidence type="ECO:0000256" key="6">
    <source>
        <dbReference type="ARBA" id="ARBA00023004"/>
    </source>
</evidence>
<comment type="caution">
    <text evidence="10">The sequence shown here is derived from an EMBL/GenBank/DDBJ whole genome shotgun (WGS) entry which is preliminary data.</text>
</comment>
<keyword evidence="2" id="KW-0489">Methyltransferase</keyword>
<keyword evidence="5" id="KW-0479">Metal-binding</keyword>
<feature type="domain" description="Radical SAM core" evidence="9">
    <location>
        <begin position="181"/>
        <end position="422"/>
    </location>
</feature>
<name>U4R1M4_9FIRM</name>
<dbReference type="Pfam" id="PF04055">
    <property type="entry name" value="Radical_SAM"/>
    <property type="match status" value="1"/>
</dbReference>
<keyword evidence="7" id="KW-0411">Iron-sulfur</keyword>
<dbReference type="RefSeq" id="WP_020816218.1">
    <property type="nucleotide sequence ID" value="NZ_ATAY01000063.1"/>
</dbReference>
<dbReference type="InterPro" id="IPR007197">
    <property type="entry name" value="rSAM"/>
</dbReference>
<dbReference type="SMART" id="SM00729">
    <property type="entry name" value="Elp3"/>
    <property type="match status" value="1"/>
</dbReference>
<dbReference type="InterPro" id="IPR034466">
    <property type="entry name" value="Methyltransferase_Class_B"/>
</dbReference>
<proteinExistence type="predicted"/>
<dbReference type="Gene3D" id="3.80.30.20">
    <property type="entry name" value="tm_1862 like domain"/>
    <property type="match status" value="1"/>
</dbReference>